<accession>A0A5N5RC68</accession>
<gene>
    <name evidence="2" type="ORF">EHS19_10390</name>
</gene>
<evidence type="ECO:0000313" key="2">
    <source>
        <dbReference type="EMBL" id="KAB5603488.1"/>
    </source>
</evidence>
<evidence type="ECO:0000313" key="3">
    <source>
        <dbReference type="Proteomes" id="UP000326336"/>
    </source>
</evidence>
<dbReference type="EMBL" id="RQSP01000081">
    <property type="protein sequence ID" value="KAB5603488.1"/>
    <property type="molecule type" value="Genomic_DNA"/>
</dbReference>
<evidence type="ECO:0000256" key="1">
    <source>
        <dbReference type="SAM" id="MobiDB-lite"/>
    </source>
</evidence>
<sequence>MGVVTTLAHKYDGTGFVTANFWEAQWNKKVANKKYHNNNKEYDTNDAFSDDPAWSVDKLAANAWNNTVPMPPVVIVIALNQSEPASTPPQKYKLTVSTKASGRFGTSGGTNPVTDAITLNNTTAGRKSSDRSPSPPSRWTARRM</sequence>
<dbReference type="Proteomes" id="UP000326336">
    <property type="component" value="Unassembled WGS sequence"/>
</dbReference>
<feature type="compositionally biased region" description="Polar residues" evidence="1">
    <location>
        <begin position="109"/>
        <end position="125"/>
    </location>
</feature>
<organism evidence="2 3">
    <name type="scientific">Bifidobacterium jacchi</name>
    <dbReference type="NCBI Taxonomy" id="2490545"/>
    <lineage>
        <taxon>Bacteria</taxon>
        <taxon>Bacillati</taxon>
        <taxon>Actinomycetota</taxon>
        <taxon>Actinomycetes</taxon>
        <taxon>Bifidobacteriales</taxon>
        <taxon>Bifidobacteriaceae</taxon>
        <taxon>Bifidobacterium</taxon>
    </lineage>
</organism>
<proteinExistence type="predicted"/>
<dbReference type="AlphaFoldDB" id="A0A5N5RC68"/>
<reference evidence="2 3" key="1">
    <citation type="journal article" date="2019" name="Int. J. Syst. Evol. Microbiol.">
        <title>Bifidobacterium jacchi sp. nov., isolated from the faeces of a baby common marmoset (Callithrix jacchus).</title>
        <authorList>
            <person name="Modesto M."/>
            <person name="Watanabe K."/>
            <person name="Arita M."/>
            <person name="Satti M."/>
            <person name="Oki K."/>
            <person name="Sciavilla P."/>
            <person name="Patavino C."/>
            <person name="Camma C."/>
            <person name="Michelini S."/>
            <person name="Sgorbati B."/>
            <person name="Mattarelli P."/>
        </authorList>
    </citation>
    <scope>NUCLEOTIDE SEQUENCE [LARGE SCALE GENOMIC DNA]</scope>
    <source>
        <strain evidence="2 3">MRM 9.3</strain>
    </source>
</reference>
<feature type="region of interest" description="Disordered" evidence="1">
    <location>
        <begin position="101"/>
        <end position="144"/>
    </location>
</feature>
<comment type="caution">
    <text evidence="2">The sequence shown here is derived from an EMBL/GenBank/DDBJ whole genome shotgun (WGS) entry which is preliminary data.</text>
</comment>
<protein>
    <submittedName>
        <fullName evidence="2">Uncharacterized protein</fullName>
    </submittedName>
</protein>
<name>A0A5N5RC68_9BIFI</name>
<keyword evidence="3" id="KW-1185">Reference proteome</keyword>